<dbReference type="EMBL" id="WNKV01000005">
    <property type="protein sequence ID" value="MTW16351.1"/>
    <property type="molecule type" value="Genomic_DNA"/>
</dbReference>
<feature type="transmembrane region" description="Helical" evidence="7">
    <location>
        <begin position="265"/>
        <end position="291"/>
    </location>
</feature>
<feature type="transmembrane region" description="Helical" evidence="7">
    <location>
        <begin position="228"/>
        <end position="253"/>
    </location>
</feature>
<dbReference type="RefSeq" id="WP_155479329.1">
    <property type="nucleotide sequence ID" value="NZ_WNKV01000005.1"/>
</dbReference>
<name>A0A9X5ARM4_9BRAD</name>
<comment type="caution">
    <text evidence="8">The sequence shown here is derived from an EMBL/GenBank/DDBJ whole genome shotgun (WGS) entry which is preliminary data.</text>
</comment>
<feature type="transmembrane region" description="Helical" evidence="7">
    <location>
        <begin position="173"/>
        <end position="195"/>
    </location>
</feature>
<feature type="region of interest" description="Disordered" evidence="6">
    <location>
        <begin position="1"/>
        <end position="23"/>
    </location>
</feature>
<feature type="region of interest" description="Disordered" evidence="6">
    <location>
        <begin position="331"/>
        <end position="374"/>
    </location>
</feature>
<feature type="compositionally biased region" description="Low complexity" evidence="6">
    <location>
        <begin position="359"/>
        <end position="374"/>
    </location>
</feature>
<proteinExistence type="predicted"/>
<evidence type="ECO:0000256" key="1">
    <source>
        <dbReference type="ARBA" id="ARBA00004651"/>
    </source>
</evidence>
<dbReference type="GO" id="GO:0005886">
    <property type="term" value="C:plasma membrane"/>
    <property type="evidence" value="ECO:0007669"/>
    <property type="project" value="UniProtKB-SubCell"/>
</dbReference>
<keyword evidence="2" id="KW-1003">Cell membrane</keyword>
<feature type="transmembrane region" description="Helical" evidence="7">
    <location>
        <begin position="31"/>
        <end position="49"/>
    </location>
</feature>
<evidence type="ECO:0000256" key="5">
    <source>
        <dbReference type="ARBA" id="ARBA00023136"/>
    </source>
</evidence>
<accession>A0A9X5ARM4</accession>
<dbReference type="GO" id="GO:0015658">
    <property type="term" value="F:branched-chain amino acid transmembrane transporter activity"/>
    <property type="evidence" value="ECO:0007669"/>
    <property type="project" value="InterPro"/>
</dbReference>
<evidence type="ECO:0000256" key="4">
    <source>
        <dbReference type="ARBA" id="ARBA00022989"/>
    </source>
</evidence>
<evidence type="ECO:0000313" key="9">
    <source>
        <dbReference type="Proteomes" id="UP000438991"/>
    </source>
</evidence>
<sequence length="374" mass="39279">MTNRSILAASGRTSSGRTASGRPASGRNVELIVFAVLVAGLTVAPLMVYPILLMKVLCFALFACAFNLLIGYGGLLSFGHAMFFGFAAYVSGYTIKAWGFPTELGILAGAAVAAVLGLVAGSIAIRRQGIYFAMVTLALAQMVFFFCLQAPFTGGEDGIQAIPRRPIFGVIDISRDIVLFYVVLAIFAAGFLIIWRTIHSPFGQVLKAIRENEARAISLGYAVDRFKLMAFVLSATLSGLAGATKAVVFQLASLTDVTWQMSGEVVLMTLVGGMGTVFGPIVGAAVIVVMQNTFTGFGEWVLVAQGCIFVLTVLLFRRGIVGEIVALAQRRRGEEDAAPPPVAEPADKQPPSDRGGVRASAAAGPSEASAPVSS</sequence>
<dbReference type="CDD" id="cd06581">
    <property type="entry name" value="TM_PBP1_LivM_like"/>
    <property type="match status" value="1"/>
</dbReference>
<evidence type="ECO:0000256" key="7">
    <source>
        <dbReference type="SAM" id="Phobius"/>
    </source>
</evidence>
<feature type="transmembrane region" description="Helical" evidence="7">
    <location>
        <begin position="131"/>
        <end position="152"/>
    </location>
</feature>
<protein>
    <submittedName>
        <fullName evidence="8">Branched-chain amino acid ABC transporter permease</fullName>
    </submittedName>
</protein>
<keyword evidence="5 7" id="KW-0472">Membrane</keyword>
<dbReference type="InterPro" id="IPR043428">
    <property type="entry name" value="LivM-like"/>
</dbReference>
<keyword evidence="4 7" id="KW-1133">Transmembrane helix</keyword>
<dbReference type="Proteomes" id="UP000438991">
    <property type="component" value="Unassembled WGS sequence"/>
</dbReference>
<dbReference type="PANTHER" id="PTHR30482:SF17">
    <property type="entry name" value="ABC TRANSPORTER ATP-BINDING PROTEIN"/>
    <property type="match status" value="1"/>
</dbReference>
<reference evidence="8 9" key="1">
    <citation type="submission" date="2019-11" db="EMBL/GenBank/DDBJ databases">
        <title>Whole-genome sequence of Rhodoplanes serenus DSM 18633, type strain.</title>
        <authorList>
            <person name="Kyndt J.A."/>
            <person name="Meyer T.E."/>
        </authorList>
    </citation>
    <scope>NUCLEOTIDE SEQUENCE [LARGE SCALE GENOMIC DNA]</scope>
    <source>
        <strain evidence="8 9">DSM 18633</strain>
    </source>
</reference>
<gene>
    <name evidence="8" type="ORF">GJ689_09020</name>
</gene>
<dbReference type="AlphaFoldDB" id="A0A9X5ARM4"/>
<evidence type="ECO:0000256" key="2">
    <source>
        <dbReference type="ARBA" id="ARBA00022475"/>
    </source>
</evidence>
<dbReference type="Pfam" id="PF02653">
    <property type="entry name" value="BPD_transp_2"/>
    <property type="match status" value="1"/>
</dbReference>
<evidence type="ECO:0000256" key="6">
    <source>
        <dbReference type="SAM" id="MobiDB-lite"/>
    </source>
</evidence>
<keyword evidence="3 7" id="KW-0812">Transmembrane</keyword>
<evidence type="ECO:0000256" key="3">
    <source>
        <dbReference type="ARBA" id="ARBA00022692"/>
    </source>
</evidence>
<organism evidence="8 9">
    <name type="scientific">Rhodoplanes serenus</name>
    <dbReference type="NCBI Taxonomy" id="200615"/>
    <lineage>
        <taxon>Bacteria</taxon>
        <taxon>Pseudomonadati</taxon>
        <taxon>Pseudomonadota</taxon>
        <taxon>Alphaproteobacteria</taxon>
        <taxon>Hyphomicrobiales</taxon>
        <taxon>Nitrobacteraceae</taxon>
        <taxon>Rhodoplanes</taxon>
    </lineage>
</organism>
<evidence type="ECO:0000313" key="8">
    <source>
        <dbReference type="EMBL" id="MTW16351.1"/>
    </source>
</evidence>
<feature type="transmembrane region" description="Helical" evidence="7">
    <location>
        <begin position="297"/>
        <end position="316"/>
    </location>
</feature>
<feature type="transmembrane region" description="Helical" evidence="7">
    <location>
        <begin position="106"/>
        <end position="125"/>
    </location>
</feature>
<dbReference type="InterPro" id="IPR001851">
    <property type="entry name" value="ABC_transp_permease"/>
</dbReference>
<feature type="compositionally biased region" description="Low complexity" evidence="6">
    <location>
        <begin position="8"/>
        <end position="22"/>
    </location>
</feature>
<dbReference type="PANTHER" id="PTHR30482">
    <property type="entry name" value="HIGH-AFFINITY BRANCHED-CHAIN AMINO ACID TRANSPORT SYSTEM PERMEASE"/>
    <property type="match status" value="1"/>
</dbReference>
<comment type="subcellular location">
    <subcellularLocation>
        <location evidence="1">Cell membrane</location>
        <topology evidence="1">Multi-pass membrane protein</topology>
    </subcellularLocation>
</comment>